<dbReference type="Pfam" id="PF03841">
    <property type="entry name" value="SelA"/>
    <property type="match status" value="1"/>
</dbReference>
<dbReference type="OrthoDB" id="9787096at2"/>
<proteinExistence type="inferred from homology"/>
<comment type="pathway">
    <text evidence="8">Aminoacyl-tRNA biosynthesis; selenocysteinyl-tRNA(Sec) biosynthesis; selenocysteinyl-tRNA(Sec) from L-seryl-tRNA(Sec) (bacterial route): step 1/1.</text>
</comment>
<feature type="domain" description="L-seryl-tRNA selenium transferase N-terminal" evidence="10">
    <location>
        <begin position="5"/>
        <end position="44"/>
    </location>
</feature>
<evidence type="ECO:0000256" key="1">
    <source>
        <dbReference type="ARBA" id="ARBA00001933"/>
    </source>
</evidence>
<evidence type="ECO:0000256" key="4">
    <source>
        <dbReference type="ARBA" id="ARBA00022898"/>
    </source>
</evidence>
<dbReference type="AlphaFoldDB" id="A0A660CD95"/>
<evidence type="ECO:0000256" key="9">
    <source>
        <dbReference type="PIRSR" id="PIRSR618319-50"/>
    </source>
</evidence>
<feature type="modified residue" description="N6-(pyridoxal phosphate)lysine" evidence="8 9">
    <location>
        <position position="280"/>
    </location>
</feature>
<dbReference type="InterPro" id="IPR004534">
    <property type="entry name" value="SelA_trans"/>
</dbReference>
<dbReference type="HAMAP" id="MF_00423">
    <property type="entry name" value="SelA"/>
    <property type="match status" value="1"/>
</dbReference>
<dbReference type="InterPro" id="IPR025862">
    <property type="entry name" value="SelA_trans_N_dom"/>
</dbReference>
<name>A0A660CD95_9PSEU</name>
<dbReference type="Proteomes" id="UP000317303">
    <property type="component" value="Unassembled WGS sequence"/>
</dbReference>
<keyword evidence="12" id="KW-1185">Reference proteome</keyword>
<keyword evidence="6 8" id="KW-0711">Selenium</keyword>
<dbReference type="GO" id="GO:0001514">
    <property type="term" value="P:selenocysteine incorporation"/>
    <property type="evidence" value="ECO:0007669"/>
    <property type="project" value="UniProtKB-UniRule"/>
</dbReference>
<accession>A0A660CD95</accession>
<evidence type="ECO:0000259" key="10">
    <source>
        <dbReference type="Pfam" id="PF12390"/>
    </source>
</evidence>
<evidence type="ECO:0000256" key="7">
    <source>
        <dbReference type="ARBA" id="ARBA00044507"/>
    </source>
</evidence>
<dbReference type="GO" id="GO:0001717">
    <property type="term" value="P:conversion of seryl-tRNAsec to selenocys-tRNAsec"/>
    <property type="evidence" value="ECO:0007669"/>
    <property type="project" value="UniProtKB-UniRule"/>
</dbReference>
<evidence type="ECO:0000256" key="6">
    <source>
        <dbReference type="ARBA" id="ARBA00023266"/>
    </source>
</evidence>
<dbReference type="EC" id="2.9.1.1" evidence="8"/>
<dbReference type="UniPathway" id="UPA00906">
    <property type="reaction ID" value="UER00896"/>
</dbReference>
<keyword evidence="2 8" id="KW-0963">Cytoplasm</keyword>
<dbReference type="GO" id="GO:0005737">
    <property type="term" value="C:cytoplasm"/>
    <property type="evidence" value="ECO:0007669"/>
    <property type="project" value="UniProtKB-SubCell"/>
</dbReference>
<keyword evidence="4 8" id="KW-0663">Pyridoxal phosphate</keyword>
<comment type="subcellular location">
    <subcellularLocation>
        <location evidence="8">Cytoplasm</location>
    </subcellularLocation>
</comment>
<evidence type="ECO:0000256" key="8">
    <source>
        <dbReference type="HAMAP-Rule" id="MF_00423"/>
    </source>
</evidence>
<comment type="cofactor">
    <cofactor evidence="1 8 9">
        <name>pyridoxal 5'-phosphate</name>
        <dbReference type="ChEBI" id="CHEBI:597326"/>
    </cofactor>
</comment>
<dbReference type="InterPro" id="IPR015421">
    <property type="entry name" value="PyrdxlP-dep_Trfase_major"/>
</dbReference>
<reference evidence="11 12" key="1">
    <citation type="submission" date="2019-07" db="EMBL/GenBank/DDBJ databases">
        <title>R&amp;d 2014.</title>
        <authorList>
            <person name="Klenk H.-P."/>
        </authorList>
    </citation>
    <scope>NUCLEOTIDE SEQUENCE [LARGE SCALE GENOMIC DNA]</scope>
    <source>
        <strain evidence="11 12">DSM 43194</strain>
    </source>
</reference>
<dbReference type="NCBIfam" id="TIGR00474">
    <property type="entry name" value="selA"/>
    <property type="match status" value="1"/>
</dbReference>
<comment type="function">
    <text evidence="8">Converts seryl-tRNA(Sec) to selenocysteinyl-tRNA(Sec) required for selenoprotein biosynthesis.</text>
</comment>
<dbReference type="Gene3D" id="3.90.1150.180">
    <property type="match status" value="1"/>
</dbReference>
<gene>
    <name evidence="8" type="primary">selA</name>
    <name evidence="11" type="ORF">JD82_01295</name>
</gene>
<evidence type="ECO:0000256" key="2">
    <source>
        <dbReference type="ARBA" id="ARBA00022490"/>
    </source>
</evidence>
<dbReference type="InterPro" id="IPR015424">
    <property type="entry name" value="PyrdxlP-dep_Trfase"/>
</dbReference>
<sequence>MTDPRRRIPRTDSVLADPRLTKAAEVLGRDLVKSAVVEAQHRARAGEIAPEDVADAADAALSGRPCAASSLRPVLNATGVVVHTNLGRAPLSQAAVEAVRGAAGHTDVEFDLATGARGTRGQGALTALADAVPQAGAAHVVNNNAAALVLCAMALAPGKEIVLSRGELVEIGDGFRIPELLASTGARLREVGTTNRTSVTDYAEAIGPDTGFVLKVHPSNFLVTGFTSAASVAELAALDVPVVVDIGSGLLTPHPLLPDEPDATSALRDGAALVTASGDKLLGGPQAGLVLGEPSLVQRVRRHPAARAMRVDKLTLAALEATLRGPRPPVVAALEADVTQLAARAERMAGALADRGVDARAVSSAAAVGGGGAPGVELPSAAVALPEEYADALRSGNPAVVGRVERGRCLLDLRTLDAENDHTVVTAVLDAVGTVVAGAGRPAADTAGARAGEDVPPCTS</sequence>
<dbReference type="GO" id="GO:0004125">
    <property type="term" value="F:L-seryl-tRNA(Sec) selenium transferase activity"/>
    <property type="evidence" value="ECO:0007669"/>
    <property type="project" value="UniProtKB-UniRule"/>
</dbReference>
<evidence type="ECO:0000313" key="12">
    <source>
        <dbReference type="Proteomes" id="UP000317303"/>
    </source>
</evidence>
<comment type="catalytic activity">
    <reaction evidence="8">
        <text>L-seryl-tRNA(Sec) + selenophosphate + H(+) = L-selenocysteinyl-tRNA(Sec) + phosphate</text>
        <dbReference type="Rhea" id="RHEA:22728"/>
        <dbReference type="Rhea" id="RHEA-COMP:9742"/>
        <dbReference type="Rhea" id="RHEA-COMP:9743"/>
        <dbReference type="ChEBI" id="CHEBI:15378"/>
        <dbReference type="ChEBI" id="CHEBI:16144"/>
        <dbReference type="ChEBI" id="CHEBI:43474"/>
        <dbReference type="ChEBI" id="CHEBI:78533"/>
        <dbReference type="ChEBI" id="CHEBI:78573"/>
        <dbReference type="EC" id="2.9.1.1"/>
    </reaction>
</comment>
<evidence type="ECO:0000256" key="3">
    <source>
        <dbReference type="ARBA" id="ARBA00022679"/>
    </source>
</evidence>
<comment type="caution">
    <text evidence="11">The sequence shown here is derived from an EMBL/GenBank/DDBJ whole genome shotgun (WGS) entry which is preliminary data.</text>
</comment>
<organism evidence="11 12">
    <name type="scientific">Prauserella rugosa</name>
    <dbReference type="NCBI Taxonomy" id="43354"/>
    <lineage>
        <taxon>Bacteria</taxon>
        <taxon>Bacillati</taxon>
        <taxon>Actinomycetota</taxon>
        <taxon>Actinomycetes</taxon>
        <taxon>Pseudonocardiales</taxon>
        <taxon>Pseudonocardiaceae</taxon>
        <taxon>Prauserella</taxon>
    </lineage>
</organism>
<dbReference type="InterPro" id="IPR018319">
    <property type="entry name" value="SelA-like"/>
</dbReference>
<keyword evidence="3 8" id="KW-0808">Transferase</keyword>
<dbReference type="SUPFAM" id="SSF53383">
    <property type="entry name" value="PLP-dependent transferases"/>
    <property type="match status" value="1"/>
</dbReference>
<dbReference type="RefSeq" id="WP_084705623.1">
    <property type="nucleotide sequence ID" value="NZ_JOIJ01000002.1"/>
</dbReference>
<dbReference type="Pfam" id="PF12390">
    <property type="entry name" value="Se-cys_synth_N"/>
    <property type="match status" value="1"/>
</dbReference>
<dbReference type="PANTHER" id="PTHR32328">
    <property type="entry name" value="L-SERYL-TRNA(SEC) SELENIUM TRANSFERASE"/>
    <property type="match status" value="1"/>
</dbReference>
<comment type="similarity">
    <text evidence="7 8">Belongs to the SelA family.</text>
</comment>
<keyword evidence="5 8" id="KW-0648">Protein biosynthesis</keyword>
<dbReference type="PANTHER" id="PTHR32328:SF0">
    <property type="entry name" value="L-SERYL-TRNA(SEC) SELENIUM TRANSFERASE"/>
    <property type="match status" value="1"/>
</dbReference>
<dbReference type="Gene3D" id="3.40.640.10">
    <property type="entry name" value="Type I PLP-dependent aspartate aminotransferase-like (Major domain)"/>
    <property type="match status" value="1"/>
</dbReference>
<dbReference type="EMBL" id="VLJV01000001">
    <property type="protein sequence ID" value="TWH19469.1"/>
    <property type="molecule type" value="Genomic_DNA"/>
</dbReference>
<evidence type="ECO:0000256" key="5">
    <source>
        <dbReference type="ARBA" id="ARBA00022917"/>
    </source>
</evidence>
<evidence type="ECO:0000313" key="11">
    <source>
        <dbReference type="EMBL" id="TWH19469.1"/>
    </source>
</evidence>
<protein>
    <recommendedName>
        <fullName evidence="8">L-seryl-tRNA(Sec) selenium transferase</fullName>
        <ecNumber evidence="8">2.9.1.1</ecNumber>
    </recommendedName>
    <alternativeName>
        <fullName evidence="8">Selenocysteine synthase</fullName>
        <shortName evidence="8">Sec synthase</shortName>
    </alternativeName>
    <alternativeName>
        <fullName evidence="8">Selenocysteinyl-tRNA(Sec) synthase</fullName>
    </alternativeName>
</protein>